<gene>
    <name evidence="2" type="ORF">P170DRAFT_50889</name>
</gene>
<accession>A0A2I2GSK2</accession>
<feature type="transmembrane region" description="Helical" evidence="1">
    <location>
        <begin position="51"/>
        <end position="67"/>
    </location>
</feature>
<dbReference type="AlphaFoldDB" id="A0A2I2GSK2"/>
<name>A0A2I2GSK2_9EURO</name>
<evidence type="ECO:0000256" key="1">
    <source>
        <dbReference type="SAM" id="Phobius"/>
    </source>
</evidence>
<dbReference type="Proteomes" id="UP000234275">
    <property type="component" value="Unassembled WGS sequence"/>
</dbReference>
<keyword evidence="1" id="KW-1133">Transmembrane helix</keyword>
<reference evidence="2 3" key="1">
    <citation type="submission" date="2016-12" db="EMBL/GenBank/DDBJ databases">
        <title>The genomes of Aspergillus section Nigri reveals drivers in fungal speciation.</title>
        <authorList>
            <consortium name="DOE Joint Genome Institute"/>
            <person name="Vesth T.C."/>
            <person name="Nybo J."/>
            <person name="Theobald S."/>
            <person name="Brandl J."/>
            <person name="Frisvad J.C."/>
            <person name="Nielsen K.F."/>
            <person name="Lyhne E.K."/>
            <person name="Kogle M.E."/>
            <person name="Kuo A."/>
            <person name="Riley R."/>
            <person name="Clum A."/>
            <person name="Nolan M."/>
            <person name="Lipzen A."/>
            <person name="Salamov A."/>
            <person name="Henrissat B."/>
            <person name="Wiebenga A."/>
            <person name="De Vries R.P."/>
            <person name="Grigoriev I.V."/>
            <person name="Mortensen U.H."/>
            <person name="Andersen M.R."/>
            <person name="Baker S.E."/>
        </authorList>
    </citation>
    <scope>NUCLEOTIDE SEQUENCE [LARGE SCALE GENOMIC DNA]</scope>
    <source>
        <strain evidence="2 3">IBT 23096</strain>
    </source>
</reference>
<dbReference type="EMBL" id="MSFO01000001">
    <property type="protein sequence ID" value="PLB55848.1"/>
    <property type="molecule type" value="Genomic_DNA"/>
</dbReference>
<comment type="caution">
    <text evidence="2">The sequence shown here is derived from an EMBL/GenBank/DDBJ whole genome shotgun (WGS) entry which is preliminary data.</text>
</comment>
<evidence type="ECO:0000313" key="2">
    <source>
        <dbReference type="EMBL" id="PLB55848.1"/>
    </source>
</evidence>
<keyword evidence="1" id="KW-0812">Transmembrane</keyword>
<keyword evidence="1" id="KW-0472">Membrane</keyword>
<dbReference type="RefSeq" id="XP_024711150.1">
    <property type="nucleotide sequence ID" value="XM_024854615.1"/>
</dbReference>
<evidence type="ECO:0000313" key="3">
    <source>
        <dbReference type="Proteomes" id="UP000234275"/>
    </source>
</evidence>
<protein>
    <submittedName>
        <fullName evidence="2">Uncharacterized protein</fullName>
    </submittedName>
</protein>
<keyword evidence="3" id="KW-1185">Reference proteome</keyword>
<proteinExistence type="predicted"/>
<dbReference type="GeneID" id="36562321"/>
<sequence length="70" mass="8611">MGRLLFFFFLFRGSNLNFGISLVWFKFWGCLLISFSFIFFFSLFLFPSYFILFYFILFFGFHFIIILDSF</sequence>
<dbReference type="VEuPathDB" id="FungiDB:P170DRAFT_50889"/>
<organism evidence="2 3">
    <name type="scientific">Aspergillus steynii IBT 23096</name>
    <dbReference type="NCBI Taxonomy" id="1392250"/>
    <lineage>
        <taxon>Eukaryota</taxon>
        <taxon>Fungi</taxon>
        <taxon>Dikarya</taxon>
        <taxon>Ascomycota</taxon>
        <taxon>Pezizomycotina</taxon>
        <taxon>Eurotiomycetes</taxon>
        <taxon>Eurotiomycetidae</taxon>
        <taxon>Eurotiales</taxon>
        <taxon>Aspergillaceae</taxon>
        <taxon>Aspergillus</taxon>
        <taxon>Aspergillus subgen. Circumdati</taxon>
    </lineage>
</organism>
<feature type="transmembrane region" description="Helical" evidence="1">
    <location>
        <begin position="25"/>
        <end position="46"/>
    </location>
</feature>